<dbReference type="InterPro" id="IPR016024">
    <property type="entry name" value="ARM-type_fold"/>
</dbReference>
<protein>
    <recommendedName>
        <fullName evidence="6">Apoptosis inhibitor 5</fullName>
    </recommendedName>
</protein>
<dbReference type="GO" id="GO:0005634">
    <property type="term" value="C:nucleus"/>
    <property type="evidence" value="ECO:0007669"/>
    <property type="project" value="TreeGrafter"/>
</dbReference>
<dbReference type="InterPro" id="IPR011989">
    <property type="entry name" value="ARM-like"/>
</dbReference>
<name>A0A8J9VHB8_9NEOP</name>
<dbReference type="SUPFAM" id="SSF48371">
    <property type="entry name" value="ARM repeat"/>
    <property type="match status" value="1"/>
</dbReference>
<keyword evidence="2" id="KW-0053">Apoptosis</keyword>
<feature type="compositionally biased region" description="Basic and acidic residues" evidence="3">
    <location>
        <begin position="337"/>
        <end position="351"/>
    </location>
</feature>
<evidence type="ECO:0000256" key="2">
    <source>
        <dbReference type="ARBA" id="ARBA00022703"/>
    </source>
</evidence>
<accession>A0A8J9VHB8</accession>
<keyword evidence="5" id="KW-1185">Reference proteome</keyword>
<feature type="region of interest" description="Disordered" evidence="3">
    <location>
        <begin position="456"/>
        <end position="562"/>
    </location>
</feature>
<dbReference type="AlphaFoldDB" id="A0A8J9VHB8"/>
<dbReference type="OrthoDB" id="19224at2759"/>
<dbReference type="GO" id="GO:0043066">
    <property type="term" value="P:negative regulation of apoptotic process"/>
    <property type="evidence" value="ECO:0007669"/>
    <property type="project" value="TreeGrafter"/>
</dbReference>
<gene>
    <name evidence="4" type="ORF">BINO364_LOCUS7717</name>
</gene>
<dbReference type="Proteomes" id="UP000838878">
    <property type="component" value="Chromosome 2"/>
</dbReference>
<dbReference type="GO" id="GO:0006915">
    <property type="term" value="P:apoptotic process"/>
    <property type="evidence" value="ECO:0007669"/>
    <property type="project" value="UniProtKB-KW"/>
</dbReference>
<feature type="region of interest" description="Disordered" evidence="3">
    <location>
        <begin position="332"/>
        <end position="353"/>
    </location>
</feature>
<dbReference type="PANTHER" id="PTHR12758:SF19">
    <property type="entry name" value="APOPTOSIS INHIBITOR 5"/>
    <property type="match status" value="1"/>
</dbReference>
<organism evidence="4 5">
    <name type="scientific">Brenthis ino</name>
    <name type="common">lesser marbled fritillary</name>
    <dbReference type="NCBI Taxonomy" id="405034"/>
    <lineage>
        <taxon>Eukaryota</taxon>
        <taxon>Metazoa</taxon>
        <taxon>Ecdysozoa</taxon>
        <taxon>Arthropoda</taxon>
        <taxon>Hexapoda</taxon>
        <taxon>Insecta</taxon>
        <taxon>Pterygota</taxon>
        <taxon>Neoptera</taxon>
        <taxon>Endopterygota</taxon>
        <taxon>Lepidoptera</taxon>
        <taxon>Glossata</taxon>
        <taxon>Ditrysia</taxon>
        <taxon>Papilionoidea</taxon>
        <taxon>Nymphalidae</taxon>
        <taxon>Heliconiinae</taxon>
        <taxon>Argynnini</taxon>
        <taxon>Brenthis</taxon>
    </lineage>
</organism>
<dbReference type="InterPro" id="IPR008383">
    <property type="entry name" value="API5"/>
</dbReference>
<feature type="compositionally biased region" description="Basic and acidic residues" evidence="3">
    <location>
        <begin position="498"/>
        <end position="511"/>
    </location>
</feature>
<evidence type="ECO:0000313" key="4">
    <source>
        <dbReference type="EMBL" id="CAH0721643.1"/>
    </source>
</evidence>
<evidence type="ECO:0000313" key="5">
    <source>
        <dbReference type="Proteomes" id="UP000838878"/>
    </source>
</evidence>
<proteinExistence type="inferred from homology"/>
<reference evidence="4" key="1">
    <citation type="submission" date="2021-12" db="EMBL/GenBank/DDBJ databases">
        <authorList>
            <person name="Martin H S."/>
        </authorList>
    </citation>
    <scope>NUCLEOTIDE SEQUENCE</scope>
</reference>
<sequence length="562" mass="63502">MSSDNIEKLYQNYGILADAKDDISKHEKEYMEILAAVKGSDKEKRLASQFIAKFFNSFPNLSDQAIEAQFDLCEDDDVAIRKQAIKDLPSMCKNNKEHTTRIADILAQLLQSEDVTEINVVTNSLVAILKNDPKGTLTGLFSQIHQSTDSEVPNEVVRERCIKFLATKVKLLGREIIDKEAEDLIIAEGKKILQDSVAEEFEHIMDLLTWSRLGKTPAGKKELTQLIAALAFTPEDWHPEDPEYVDRLIQCTQHALPLFTAQVDSTQFVNIFCDHVLQKWNDIAASGGGSDLKLELLKTFAEITEHCGEIEKVEDKIKIVYDVLMNYLPEAPVEEENATKEESESKPEDTKTAPSLQFSHVECALFALHSLCRKAPDALGADATRLKSLRLRLQYTARLTQGYIKKLKEVTQGKKGEDANTEENKLKIAALKTTSNINTLIRDIFRTPPSFKSKVQLSFQSKKAEKEVEPSNEPQEREKQMPGSKRHRPITFGNGEQKSPEKRSRSGDRNVKMYTPPSGKYSSRLNNSRPNSGRFSGSNSGRGRGYGRRDYWNRGAPFKRRY</sequence>
<evidence type="ECO:0000256" key="3">
    <source>
        <dbReference type="SAM" id="MobiDB-lite"/>
    </source>
</evidence>
<evidence type="ECO:0008006" key="6">
    <source>
        <dbReference type="Google" id="ProtNLM"/>
    </source>
</evidence>
<evidence type="ECO:0000256" key="1">
    <source>
        <dbReference type="ARBA" id="ARBA00009515"/>
    </source>
</evidence>
<feature type="non-terminal residue" evidence="4">
    <location>
        <position position="562"/>
    </location>
</feature>
<dbReference type="PANTHER" id="PTHR12758">
    <property type="entry name" value="APOPTOSIS INHIBITOR 5-RELATED"/>
    <property type="match status" value="1"/>
</dbReference>
<feature type="compositionally biased region" description="Basic and acidic residues" evidence="3">
    <location>
        <begin position="462"/>
        <end position="480"/>
    </location>
</feature>
<comment type="similarity">
    <text evidence="1">Belongs to the API5 family.</text>
</comment>
<dbReference type="Pfam" id="PF05918">
    <property type="entry name" value="API5"/>
    <property type="match status" value="1"/>
</dbReference>
<dbReference type="EMBL" id="OV170222">
    <property type="protein sequence ID" value="CAH0721643.1"/>
    <property type="molecule type" value="Genomic_DNA"/>
</dbReference>
<dbReference type="GO" id="GO:0003723">
    <property type="term" value="F:RNA binding"/>
    <property type="evidence" value="ECO:0007669"/>
    <property type="project" value="TreeGrafter"/>
</dbReference>
<feature type="compositionally biased region" description="Low complexity" evidence="3">
    <location>
        <begin position="526"/>
        <end position="541"/>
    </location>
</feature>
<dbReference type="Gene3D" id="1.25.10.10">
    <property type="entry name" value="Leucine-rich Repeat Variant"/>
    <property type="match status" value="1"/>
</dbReference>